<protein>
    <submittedName>
        <fullName evidence="1">Uncharacterized protein</fullName>
    </submittedName>
</protein>
<name>A0ABT7E6K9_9FIRM</name>
<dbReference type="RefSeq" id="WP_284131292.1">
    <property type="nucleotide sequence ID" value="NZ_JASKYM010000001.1"/>
</dbReference>
<dbReference type="Proteomes" id="UP001301012">
    <property type="component" value="Unassembled WGS sequence"/>
</dbReference>
<comment type="caution">
    <text evidence="1">The sequence shown here is derived from an EMBL/GenBank/DDBJ whole genome shotgun (WGS) entry which is preliminary data.</text>
</comment>
<proteinExistence type="predicted"/>
<accession>A0ABT7E6K9</accession>
<dbReference type="EMBL" id="JASKYM010000001">
    <property type="protein sequence ID" value="MDK2562312.1"/>
    <property type="molecule type" value="Genomic_DNA"/>
</dbReference>
<reference evidence="1 2" key="1">
    <citation type="submission" date="2023-05" db="EMBL/GenBank/DDBJ databases">
        <title>Rombocin, a short stable natural nisin variant, displays selective antimicrobial activity against Listeria monocytogenes and employs dual mode of action to kill target bacterial strains.</title>
        <authorList>
            <person name="Wambui J."/>
            <person name="Stephan R."/>
            <person name="Kuipers O.P."/>
        </authorList>
    </citation>
    <scope>NUCLEOTIDE SEQUENCE [LARGE SCALE GENOMIC DNA]</scope>
    <source>
        <strain evidence="1 2">RC002</strain>
    </source>
</reference>
<organism evidence="1 2">
    <name type="scientific">Romboutsia sedimentorum</name>
    <dbReference type="NCBI Taxonomy" id="1368474"/>
    <lineage>
        <taxon>Bacteria</taxon>
        <taxon>Bacillati</taxon>
        <taxon>Bacillota</taxon>
        <taxon>Clostridia</taxon>
        <taxon>Peptostreptococcales</taxon>
        <taxon>Peptostreptococcaceae</taxon>
        <taxon>Romboutsia</taxon>
    </lineage>
</organism>
<keyword evidence="2" id="KW-1185">Reference proteome</keyword>
<gene>
    <name evidence="1" type="ORF">QOZ84_02030</name>
</gene>
<sequence length="66" mass="6918">MKVGEGAIAIDNLVYTGTDKGASVLSGETLEDVANINIIRNDIGSVLGDGKILLCPTYDPVLKWGI</sequence>
<evidence type="ECO:0000313" key="1">
    <source>
        <dbReference type="EMBL" id="MDK2562312.1"/>
    </source>
</evidence>
<evidence type="ECO:0000313" key="2">
    <source>
        <dbReference type="Proteomes" id="UP001301012"/>
    </source>
</evidence>